<sequence>MVSGGTFNAGVEKIRPGIYTNFKAAAAERTKAGERGTVALPLAASWGAAKEFVEINKEEDVEKKLGLSLAHQSFLLLRETLKLAKTVLVYRLNDGIKATATLATDVVVTAKYGGIVGNSITIKVDENVVDSSKKDVTTYLNEVAVDKQVVGTASELIDSNYVSFKTTSTSELQQSSGTTLVGGTDQPVTNLDYTQFLVSAEGEYFDTIAFPVSSSDVALKTSFVSFVKRMRDEQGVKIKGVVANMPADYEGIINVRNGVTLRDGTILEPHQVVAWVAGADASASMLKSNTFVKYDGAIDATPRLANDEAEEALQNGEFVLTFDARDKAVYVEQDLNSLTTFSKEKSSKFRKNKISRILDGINNDTRRNILDAIKERKDANTDIPADENGVQFILSMQTAYLNELQDSGAITNFDSTADITVSLNNNVDGFIVNQSIEPVDSGEKFYFTTEVK</sequence>
<dbReference type="EMBL" id="AL596168">
    <property type="protein sequence ID" value="CAC96509.1"/>
    <property type="molecule type" value="Genomic_DNA"/>
</dbReference>
<dbReference type="Pfam" id="PF17481">
    <property type="entry name" value="Phage_sheath_domII"/>
    <property type="match status" value="1"/>
</dbReference>
<evidence type="ECO:0000313" key="6">
    <source>
        <dbReference type="EMBL" id="CAC96509.1"/>
    </source>
</evidence>
<dbReference type="Gene3D" id="3.40.50.11790">
    <property type="match status" value="1"/>
</dbReference>
<evidence type="ECO:0000313" key="7">
    <source>
        <dbReference type="Proteomes" id="UP000002513"/>
    </source>
</evidence>
<evidence type="ECO:0000259" key="3">
    <source>
        <dbReference type="Pfam" id="PF17481"/>
    </source>
</evidence>
<proteinExistence type="evidence at protein level"/>
<dbReference type="PIR" id="AE1592">
    <property type="entry name" value="AE1592"/>
</dbReference>
<dbReference type="STRING" id="272626.gene:17565609"/>
<dbReference type="InterPro" id="IPR054564">
    <property type="entry name" value="Gp18_domIII_N"/>
</dbReference>
<dbReference type="HOGENOM" id="CLU_049440_1_0_9"/>
<dbReference type="KEGG" id="lin:lin1278"/>
<feature type="domain" description="Tail sheath protein C-terminal" evidence="4">
    <location>
        <begin position="344"/>
        <end position="452"/>
    </location>
</feature>
<evidence type="ECO:0000259" key="4">
    <source>
        <dbReference type="Pfam" id="PF17482"/>
    </source>
</evidence>
<dbReference type="SMR" id="Q92CB1"/>
<gene>
    <name evidence="6" type="ordered locus">lin1278</name>
</gene>
<dbReference type="PDBsum" id="3LML"/>
<organism evidence="6 7">
    <name type="scientific">Listeria innocua serovar 6a (strain ATCC BAA-680 / CLIP 11262)</name>
    <dbReference type="NCBI Taxonomy" id="272626"/>
    <lineage>
        <taxon>Bacteria</taxon>
        <taxon>Bacillati</taxon>
        <taxon>Bacillota</taxon>
        <taxon>Bacilli</taxon>
        <taxon>Bacillales</taxon>
        <taxon>Listeriaceae</taxon>
        <taxon>Listeria</taxon>
    </lineage>
</organism>
<dbReference type="Pfam" id="PF17482">
    <property type="entry name" value="Phage_sheath_1C"/>
    <property type="match status" value="1"/>
</dbReference>
<dbReference type="Gene3D" id="3.30.360.90">
    <property type="match status" value="1"/>
</dbReference>
<dbReference type="InterPro" id="IPR020287">
    <property type="entry name" value="Tail_sheath_C"/>
</dbReference>
<dbReference type="Gene3D" id="3.30.1490.360">
    <property type="match status" value="1"/>
</dbReference>
<evidence type="ECO:0000256" key="1">
    <source>
        <dbReference type="ARBA" id="ARBA00008005"/>
    </source>
</evidence>
<feature type="domain" description="Phage tail sheath protein-like beta-sandwich" evidence="3">
    <location>
        <begin position="93"/>
        <end position="185"/>
    </location>
</feature>
<protein>
    <submittedName>
        <fullName evidence="6">Lin1278 protein</fullName>
    </submittedName>
</protein>
<accession>Q92CB1</accession>
<feature type="domain" description="Tail sheath protein subtilisin-like" evidence="2">
    <location>
        <begin position="188"/>
        <end position="337"/>
    </location>
</feature>
<feature type="domain" description="Tail sheath protein Gp18-like" evidence="5">
    <location>
        <begin position="35"/>
        <end position="92"/>
    </location>
</feature>
<evidence type="ECO:0007829" key="8">
    <source>
        <dbReference type="PDB" id="3LML"/>
    </source>
</evidence>
<dbReference type="Pfam" id="PF22671">
    <property type="entry name" value="Gp18_domIII_N"/>
    <property type="match status" value="1"/>
</dbReference>
<name>Q92CB1_LISIN</name>
<dbReference type="PDB" id="3LML">
    <property type="method" value="X-ray"/>
    <property type="resolution" value="3.30 A"/>
    <property type="chains" value="A/B/C/D/E/F=1-452"/>
</dbReference>
<reference evidence="8" key="2">
    <citation type="submission" date="2010-01" db="PDB data bank">
        <title>Northeast Structural Genomics Consortium Target LkR115.</title>
        <authorList>
            <person name="Forouhar F."/>
            <person name="Neely H."/>
            <person name="Seetharaman J."/>
            <person name="Mao M."/>
            <person name="Xiao R."/>
            <person name="Patel D.J."/>
            <person name="Ciccosanti C."/>
            <person name="Wang H."/>
            <person name="Everett J.K."/>
            <person name="Nair R."/>
            <person name="Acton T.B."/>
            <person name="Rost B."/>
            <person name="Montelione G.T."/>
            <person name="Hunt J.F."/>
            <person name="Tong L."/>
        </authorList>
    </citation>
    <scope>X-RAY CRYSTALLOGRAPHY (3.30 ANGSTROMS)</scope>
</reference>
<evidence type="ECO:0000259" key="5">
    <source>
        <dbReference type="Pfam" id="PF22671"/>
    </source>
</evidence>
<dbReference type="InterPro" id="IPR035326">
    <property type="entry name" value="Beta_sandwich_Seath"/>
</dbReference>
<dbReference type="Gene3D" id="3.30.1370.220">
    <property type="match status" value="1"/>
</dbReference>
<keyword evidence="8" id="KW-0002">3D-structure</keyword>
<dbReference type="InterPro" id="IPR035089">
    <property type="entry name" value="Phage_sheath_subtilisin"/>
</dbReference>
<dbReference type="AlphaFoldDB" id="Q92CB1"/>
<dbReference type="EvolutionaryTrace" id="Q92CB1"/>
<evidence type="ECO:0000259" key="2">
    <source>
        <dbReference type="Pfam" id="PF04984"/>
    </source>
</evidence>
<dbReference type="eggNOG" id="ENOG502Z8I6">
    <property type="taxonomic scope" value="Bacteria"/>
</dbReference>
<dbReference type="Pfam" id="PF04984">
    <property type="entry name" value="Phage_sheath_1"/>
    <property type="match status" value="1"/>
</dbReference>
<comment type="similarity">
    <text evidence="1">Belongs to the myoviridae tail sheath protein family.</text>
</comment>
<reference evidence="6 7" key="1">
    <citation type="journal article" date="2001" name="Science">
        <title>Comparative genomics of Listeria species.</title>
        <authorList>
            <person name="Glaser P."/>
            <person name="Frangeul L."/>
            <person name="Buchrieser C."/>
            <person name="Rusniok C."/>
            <person name="Amend A."/>
            <person name="Baquero F."/>
            <person name="Berche P."/>
            <person name="Bloecker H."/>
            <person name="Brandt P."/>
            <person name="Chakraborty T."/>
            <person name="Charbit A."/>
            <person name="Chetouani F."/>
            <person name="Couve E."/>
            <person name="de Daruvar A."/>
            <person name="Dehoux P."/>
            <person name="Domann E."/>
            <person name="Dominguez-Bernal G."/>
            <person name="Duchaud E."/>
            <person name="Durant L."/>
            <person name="Dussurget O."/>
            <person name="Entian K.-D."/>
            <person name="Fsihi H."/>
            <person name="Garcia-del Portillo F."/>
            <person name="Garrido P."/>
            <person name="Gautier L."/>
            <person name="Goebel W."/>
            <person name="Gomez-Lopez N."/>
            <person name="Hain T."/>
            <person name="Hauf J."/>
            <person name="Jackson D."/>
            <person name="Jones L.-M."/>
            <person name="Kaerst U."/>
            <person name="Kreft J."/>
            <person name="Kuhn M."/>
            <person name="Kunst F."/>
            <person name="Kurapkat G."/>
            <person name="Madueno E."/>
            <person name="Maitournam A."/>
            <person name="Mata Vicente J."/>
            <person name="Ng E."/>
            <person name="Nedjari H."/>
            <person name="Nordsiek G."/>
            <person name="Novella S."/>
            <person name="de Pablos B."/>
            <person name="Perez-Diaz J.-C."/>
            <person name="Purcell R."/>
            <person name="Remmel B."/>
            <person name="Rose M."/>
            <person name="Schlueter T."/>
            <person name="Simoes N."/>
            <person name="Tierrez A."/>
            <person name="Vazquez-Boland J.-A."/>
            <person name="Voss H."/>
            <person name="Wehland J."/>
            <person name="Cossart P."/>
        </authorList>
    </citation>
    <scope>NUCLEOTIDE SEQUENCE [LARGE SCALE GENOMIC DNA]</scope>
    <source>
        <strain evidence="7">ATCC BAA-680 / CLIP 11262</strain>
    </source>
</reference>
<dbReference type="OrthoDB" id="89060at2"/>
<dbReference type="Gene3D" id="2.60.40.4290">
    <property type="match status" value="1"/>
</dbReference>
<dbReference type="RefSeq" id="WP_010990891.1">
    <property type="nucleotide sequence ID" value="NC_003212.1"/>
</dbReference>
<dbReference type="Proteomes" id="UP000002513">
    <property type="component" value="Chromosome"/>
</dbReference>